<gene>
    <name evidence="2" type="ORF">C8N40_10317</name>
</gene>
<dbReference type="Pfam" id="PF03992">
    <property type="entry name" value="ABM"/>
    <property type="match status" value="1"/>
</dbReference>
<feature type="domain" description="ABM" evidence="1">
    <location>
        <begin position="24"/>
        <end position="114"/>
    </location>
</feature>
<evidence type="ECO:0000313" key="3">
    <source>
        <dbReference type="Proteomes" id="UP000244225"/>
    </source>
</evidence>
<sequence>MPESINQEKNNTRKYRLPQPYPMFIASSTFTIANDMVPEVREAFINRPHLVDSAPGFIKMNVMVPQDNPNEIWLLTYWEDEESYRVWYKNHMKESHGGIPKGLQLVPGKTKVRFFELVGE</sequence>
<reference evidence="2 3" key="1">
    <citation type="submission" date="2018-04" db="EMBL/GenBank/DDBJ databases">
        <title>Genomic Encyclopedia of Archaeal and Bacterial Type Strains, Phase II (KMG-II): from individual species to whole genera.</title>
        <authorList>
            <person name="Goeker M."/>
        </authorList>
    </citation>
    <scope>NUCLEOTIDE SEQUENCE [LARGE SCALE GENOMIC DNA]</scope>
    <source>
        <strain evidence="2 3">DSM 100162</strain>
    </source>
</reference>
<dbReference type="Proteomes" id="UP000244225">
    <property type="component" value="Unassembled WGS sequence"/>
</dbReference>
<dbReference type="InterPro" id="IPR007138">
    <property type="entry name" value="ABM_dom"/>
</dbReference>
<dbReference type="PROSITE" id="PS51725">
    <property type="entry name" value="ABM"/>
    <property type="match status" value="1"/>
</dbReference>
<dbReference type="RefSeq" id="WP_245905022.1">
    <property type="nucleotide sequence ID" value="NZ_QBKI01000003.1"/>
</dbReference>
<evidence type="ECO:0000259" key="1">
    <source>
        <dbReference type="PROSITE" id="PS51725"/>
    </source>
</evidence>
<keyword evidence="3" id="KW-1185">Reference proteome</keyword>
<dbReference type="InterPro" id="IPR011008">
    <property type="entry name" value="Dimeric_a/b-barrel"/>
</dbReference>
<organism evidence="2 3">
    <name type="scientific">Pontibacter mucosus</name>
    <dbReference type="NCBI Taxonomy" id="1649266"/>
    <lineage>
        <taxon>Bacteria</taxon>
        <taxon>Pseudomonadati</taxon>
        <taxon>Bacteroidota</taxon>
        <taxon>Cytophagia</taxon>
        <taxon>Cytophagales</taxon>
        <taxon>Hymenobacteraceae</taxon>
        <taxon>Pontibacter</taxon>
    </lineage>
</organism>
<accession>A0A2T5YKV2</accession>
<keyword evidence="2" id="KW-0503">Monooxygenase</keyword>
<proteinExistence type="predicted"/>
<protein>
    <submittedName>
        <fullName evidence="2">Heme-degrading monooxygenase HmoA</fullName>
    </submittedName>
</protein>
<dbReference type="EMBL" id="QBKI01000003">
    <property type="protein sequence ID" value="PTX19946.1"/>
    <property type="molecule type" value="Genomic_DNA"/>
</dbReference>
<dbReference type="GO" id="GO:0004497">
    <property type="term" value="F:monooxygenase activity"/>
    <property type="evidence" value="ECO:0007669"/>
    <property type="project" value="UniProtKB-KW"/>
</dbReference>
<keyword evidence="2" id="KW-0560">Oxidoreductase</keyword>
<dbReference type="SUPFAM" id="SSF54909">
    <property type="entry name" value="Dimeric alpha+beta barrel"/>
    <property type="match status" value="1"/>
</dbReference>
<dbReference type="Gene3D" id="3.30.70.100">
    <property type="match status" value="1"/>
</dbReference>
<evidence type="ECO:0000313" key="2">
    <source>
        <dbReference type="EMBL" id="PTX19946.1"/>
    </source>
</evidence>
<dbReference type="AlphaFoldDB" id="A0A2T5YKV2"/>
<name>A0A2T5YKV2_9BACT</name>
<comment type="caution">
    <text evidence="2">The sequence shown here is derived from an EMBL/GenBank/DDBJ whole genome shotgun (WGS) entry which is preliminary data.</text>
</comment>